<dbReference type="SUPFAM" id="SSF52172">
    <property type="entry name" value="CheY-like"/>
    <property type="match status" value="1"/>
</dbReference>
<comment type="function">
    <text evidence="2">Regulates the turnover of the sigma S factor (RpoS) by promoting its proteolysis in exponentially growing cells. Acts by binding and delivering RpoS to the ClpXP protease. RssB is not co-degraded with RpoS, but is released from the complex and can initiate a new cycle of RpoS recognition and degradation.</text>
</comment>
<evidence type="ECO:0000313" key="8">
    <source>
        <dbReference type="Proteomes" id="UP001598201"/>
    </source>
</evidence>
<evidence type="ECO:0000313" key="7">
    <source>
        <dbReference type="Proteomes" id="UP000007257"/>
    </source>
</evidence>
<dbReference type="EMBL" id="JBHUCJ010000080">
    <property type="protein sequence ID" value="MFD3226290.1"/>
    <property type="molecule type" value="Genomic_DNA"/>
</dbReference>
<dbReference type="HAMAP" id="MF_00958">
    <property type="entry name" value="RssB"/>
    <property type="match status" value="1"/>
</dbReference>
<dbReference type="EMBL" id="CP002505">
    <property type="protein sequence ID" value="ADW74254.1"/>
    <property type="molecule type" value="Genomic_DNA"/>
</dbReference>
<dbReference type="HOGENOM" id="CLU_055989_1_0_6"/>
<feature type="domain" description="Response regulatory" evidence="4">
    <location>
        <begin position="9"/>
        <end position="123"/>
    </location>
</feature>
<evidence type="ECO:0000256" key="2">
    <source>
        <dbReference type="HAMAP-Rule" id="MF_00958"/>
    </source>
</evidence>
<keyword evidence="8" id="KW-1185">Reference proteome</keyword>
<dbReference type="PANTHER" id="PTHR43228">
    <property type="entry name" value="TWO-COMPONENT RESPONSE REGULATOR"/>
    <property type="match status" value="1"/>
</dbReference>
<dbReference type="GO" id="GO:0010468">
    <property type="term" value="P:regulation of gene expression"/>
    <property type="evidence" value="ECO:0007669"/>
    <property type="project" value="UniProtKB-UniRule"/>
</dbReference>
<gene>
    <name evidence="2 6" type="primary">rssB</name>
    <name evidence="5" type="ordered locus">Rahaq_2647</name>
    <name evidence="6" type="ORF">ACFPK4_22380</name>
</gene>
<dbReference type="InterPro" id="IPR011006">
    <property type="entry name" value="CheY-like_superfamily"/>
</dbReference>
<dbReference type="InterPro" id="IPR028616">
    <property type="entry name" value="RssB"/>
</dbReference>
<proteinExistence type="inferred from homology"/>
<dbReference type="PANTHER" id="PTHR43228:SF1">
    <property type="entry name" value="TWO-COMPONENT RESPONSE REGULATOR ARR22"/>
    <property type="match status" value="1"/>
</dbReference>
<protein>
    <recommendedName>
        <fullName evidence="2">Regulator of RpoS</fullName>
    </recommendedName>
</protein>
<keyword evidence="2" id="KW-0346">Stress response</keyword>
<name>A0A0H3FBN4_RAHSY</name>
<keyword evidence="1" id="KW-0007">Acetylation</keyword>
<dbReference type="KEGG" id="rah:Rahaq_2647"/>
<comment type="similarity">
    <text evidence="2">Belongs to the RssB family.</text>
</comment>
<dbReference type="InterPro" id="IPR036457">
    <property type="entry name" value="PPM-type-like_dom_sf"/>
</dbReference>
<dbReference type="SMART" id="SM00448">
    <property type="entry name" value="REC"/>
    <property type="match status" value="1"/>
</dbReference>
<dbReference type="PROSITE" id="PS50110">
    <property type="entry name" value="RESPONSE_REGULATORY"/>
    <property type="match status" value="1"/>
</dbReference>
<reference evidence="5 7" key="2">
    <citation type="journal article" date="2012" name="J. Bacteriol.">
        <title>Complete Genome Sequence of Rahnella sp. Strain Y9602, a Gammaproteobacterium Isolate from Metal- and Radionuclide-Contaminated Soil.</title>
        <authorList>
            <person name="Martinez R.J."/>
            <person name="Bruce D."/>
            <person name="Detter C."/>
            <person name="Goodwin L.A."/>
            <person name="Han J."/>
            <person name="Han C.S."/>
            <person name="Held B."/>
            <person name="Land M.L."/>
            <person name="Mikhailova N."/>
            <person name="Nolan M."/>
            <person name="Pennacchio L."/>
            <person name="Pitluck S."/>
            <person name="Tapia R."/>
            <person name="Woyke T."/>
            <person name="Sobecky P.A."/>
        </authorList>
    </citation>
    <scope>NUCLEOTIDE SEQUENCE [LARGE SCALE GENOMIC DNA]</scope>
    <source>
        <strain evidence="5 7">Y9602</strain>
    </source>
</reference>
<dbReference type="InterPro" id="IPR001789">
    <property type="entry name" value="Sig_transdc_resp-reg_receiver"/>
</dbReference>
<evidence type="ECO:0000313" key="6">
    <source>
        <dbReference type="EMBL" id="MFD3226290.1"/>
    </source>
</evidence>
<keyword evidence="2 3" id="KW-0597">Phosphoprotein</keyword>
<dbReference type="RefSeq" id="WP_013575953.1">
    <property type="nucleotide sequence ID" value="NC_015061.1"/>
</dbReference>
<dbReference type="GO" id="GO:0045862">
    <property type="term" value="P:positive regulation of proteolysis"/>
    <property type="evidence" value="ECO:0007669"/>
    <property type="project" value="UniProtKB-UniRule"/>
</dbReference>
<dbReference type="OrthoDB" id="6399952at2"/>
<dbReference type="Proteomes" id="UP000007257">
    <property type="component" value="Chromosome"/>
</dbReference>
<evidence type="ECO:0000256" key="1">
    <source>
        <dbReference type="ARBA" id="ARBA00022990"/>
    </source>
</evidence>
<evidence type="ECO:0000256" key="3">
    <source>
        <dbReference type="PROSITE-ProRule" id="PRU00169"/>
    </source>
</evidence>
<dbReference type="InterPro" id="IPR052048">
    <property type="entry name" value="ST_Response_Regulator"/>
</dbReference>
<comment type="subunit">
    <text evidence="2">Binds to RpoS.</text>
</comment>
<dbReference type="AlphaFoldDB" id="A0A0H3FBN4"/>
<reference evidence="6 8" key="3">
    <citation type="submission" date="2024-09" db="EMBL/GenBank/DDBJ databases">
        <title>Genomes of Rahnella.</title>
        <authorList>
            <person name="Mnguni F.C."/>
            <person name="Shin G.Y."/>
            <person name="Coutinho T."/>
        </authorList>
    </citation>
    <scope>NUCLEOTIDE SEQUENCE [LARGE SCALE GENOMIC DNA]</scope>
    <source>
        <strain evidence="6 8">20WA0057</strain>
    </source>
</reference>
<dbReference type="Gene3D" id="3.60.40.10">
    <property type="entry name" value="PPM-type phosphatase domain"/>
    <property type="match status" value="1"/>
</dbReference>
<dbReference type="GeneID" id="95416758"/>
<organism evidence="5 7">
    <name type="scientific">Rahnella sp. (strain Y9602)</name>
    <dbReference type="NCBI Taxonomy" id="2703885"/>
    <lineage>
        <taxon>Bacteria</taxon>
        <taxon>Pseudomonadati</taxon>
        <taxon>Pseudomonadota</taxon>
        <taxon>Gammaproteobacteria</taxon>
        <taxon>Enterobacterales</taxon>
        <taxon>Yersiniaceae</taxon>
        <taxon>Rahnella</taxon>
    </lineage>
</organism>
<evidence type="ECO:0000259" key="4">
    <source>
        <dbReference type="PROSITE" id="PS50110"/>
    </source>
</evidence>
<dbReference type="Proteomes" id="UP001598201">
    <property type="component" value="Unassembled WGS sequence"/>
</dbReference>
<dbReference type="eggNOG" id="COG0745">
    <property type="taxonomic scope" value="Bacteria"/>
</dbReference>
<dbReference type="Gene3D" id="3.40.50.2300">
    <property type="match status" value="1"/>
</dbReference>
<dbReference type="NCBIfam" id="NF007969">
    <property type="entry name" value="PRK10693.1"/>
    <property type="match status" value="1"/>
</dbReference>
<dbReference type="GO" id="GO:0000160">
    <property type="term" value="P:phosphorelay signal transduction system"/>
    <property type="evidence" value="ECO:0007669"/>
    <property type="project" value="InterPro"/>
</dbReference>
<sequence>MDKPLTSKHILIVEDEAVFRSILAGYVSSLGATFTEAENGLEALSLVEDYPPDLILCDLAMPEMGGMEFVENLRLQGNKIPVLVISATDKMTDVASMLRLGVEDVLLKPISDLNRLREALLSSLYPKLFSSQAMEESSLVQDWEALCRNPNEAQRLLQELQPPVQQRLAHCRINYRQLTSAESPGLVLDIAALSSKDLGFYCLDVTRANENGVLAALLLRAIFNSLLREHLSNQHQRLPQMSTLLKQVNHLFKQANLEGQFPLLLGYYHAGYKNLILVSAGLHANVNTGTNMIQLSNGVPLGTTGATYSNQISQKCDAWQCQVWGSGGRLRLMLSVD</sequence>
<evidence type="ECO:0000313" key="5">
    <source>
        <dbReference type="EMBL" id="ADW74254.1"/>
    </source>
</evidence>
<dbReference type="Pfam" id="PF00072">
    <property type="entry name" value="Response_reg"/>
    <property type="match status" value="1"/>
</dbReference>
<comment type="PTM">
    <text evidence="2">Phosphorylated. Phosphorylation stimulates the interaction with RpoS and, therefore, the proteolysis of RpoS.</text>
</comment>
<accession>A0A0H3FBN4</accession>
<reference evidence="7" key="1">
    <citation type="submission" date="2011-01" db="EMBL/GenBank/DDBJ databases">
        <title>Complete sequence of chromosome of Rahnella sp. Y9602.</title>
        <authorList>
            <consortium name="US DOE Joint Genome Institute"/>
            <person name="Lucas S."/>
            <person name="Copeland A."/>
            <person name="Lapidus A."/>
            <person name="Cheng J.-F."/>
            <person name="Goodwin L."/>
            <person name="Pitluck S."/>
            <person name="Lu M."/>
            <person name="Detter J.C."/>
            <person name="Han C."/>
            <person name="Tapia R."/>
            <person name="Land M."/>
            <person name="Hauser L."/>
            <person name="Kyrpides N."/>
            <person name="Ivanova N."/>
            <person name="Ovchinnikova G."/>
            <person name="Pagani I."/>
            <person name="Sobecky P.A."/>
            <person name="Martinez R.J."/>
            <person name="Woyke T."/>
        </authorList>
    </citation>
    <scope>NUCLEOTIDE SEQUENCE [LARGE SCALE GENOMIC DNA]</scope>
    <source>
        <strain evidence="7">Y9602</strain>
    </source>
</reference>
<feature type="modified residue" description="4-aspartylphosphate" evidence="2 3">
    <location>
        <position position="58"/>
    </location>
</feature>